<dbReference type="RefSeq" id="WP_254887559.1">
    <property type="nucleotide sequence ID" value="NZ_BAABYK010000001.1"/>
</dbReference>
<name>A0AAW6FE65_9BACT</name>
<comment type="caution">
    <text evidence="1">The sequence shown here is derived from an EMBL/GenBank/DDBJ whole genome shotgun (WGS) entry which is preliminary data.</text>
</comment>
<sequence>MLDSLITSKTRIKLLLKFFLNTSTHAYLRGLADEFGESTNALRLELNHLENAGLLKAENERNKKVYHANSNHPLFNDIHRLVLKHSGITQVIEEVVERVGDISKVWVRGDFAVGKDSDLIDLVIAGKNIDVDYFENLIQKVGKIVKRQICYTIILPKQEAEYFIPGENKLLVWTK</sequence>
<reference evidence="1" key="1">
    <citation type="submission" date="2023-01" db="EMBL/GenBank/DDBJ databases">
        <title>Human gut microbiome strain richness.</title>
        <authorList>
            <person name="Chen-Liaw A."/>
        </authorList>
    </citation>
    <scope>NUCLEOTIDE SEQUENCE</scope>
    <source>
        <strain evidence="1">RTP21484st1_B7_RTP21484_190118</strain>
    </source>
</reference>
<dbReference type="EMBL" id="JAQMRD010000001">
    <property type="protein sequence ID" value="MDB9221549.1"/>
    <property type="molecule type" value="Genomic_DNA"/>
</dbReference>
<dbReference type="Proteomes" id="UP001212263">
    <property type="component" value="Unassembled WGS sequence"/>
</dbReference>
<dbReference type="Gene3D" id="1.10.10.10">
    <property type="entry name" value="Winged helix-like DNA-binding domain superfamily/Winged helix DNA-binding domain"/>
    <property type="match status" value="1"/>
</dbReference>
<protein>
    <submittedName>
        <fullName evidence="1">ArsR family transcriptional regulator</fullName>
    </submittedName>
</protein>
<dbReference type="SUPFAM" id="SSF46785">
    <property type="entry name" value="Winged helix' DNA-binding domain"/>
    <property type="match status" value="1"/>
</dbReference>
<gene>
    <name evidence="1" type="ORF">PN645_00850</name>
</gene>
<dbReference type="AlphaFoldDB" id="A0AAW6FE65"/>
<organism evidence="1 2">
    <name type="scientific">Odoribacter splanchnicus</name>
    <dbReference type="NCBI Taxonomy" id="28118"/>
    <lineage>
        <taxon>Bacteria</taxon>
        <taxon>Pseudomonadati</taxon>
        <taxon>Bacteroidota</taxon>
        <taxon>Bacteroidia</taxon>
        <taxon>Bacteroidales</taxon>
        <taxon>Odoribacteraceae</taxon>
        <taxon>Odoribacter</taxon>
    </lineage>
</organism>
<evidence type="ECO:0000313" key="2">
    <source>
        <dbReference type="Proteomes" id="UP001212263"/>
    </source>
</evidence>
<dbReference type="InterPro" id="IPR036388">
    <property type="entry name" value="WH-like_DNA-bd_sf"/>
</dbReference>
<accession>A0AAW6FE65</accession>
<evidence type="ECO:0000313" key="1">
    <source>
        <dbReference type="EMBL" id="MDB9221549.1"/>
    </source>
</evidence>
<dbReference type="InterPro" id="IPR036390">
    <property type="entry name" value="WH_DNA-bd_sf"/>
</dbReference>
<proteinExistence type="predicted"/>